<protein>
    <submittedName>
        <fullName evidence="2">Uncharacterized protein</fullName>
    </submittedName>
</protein>
<organism evidence="2 3">
    <name type="scientific">Mytilus coruscus</name>
    <name type="common">Sea mussel</name>
    <dbReference type="NCBI Taxonomy" id="42192"/>
    <lineage>
        <taxon>Eukaryota</taxon>
        <taxon>Metazoa</taxon>
        <taxon>Spiralia</taxon>
        <taxon>Lophotrochozoa</taxon>
        <taxon>Mollusca</taxon>
        <taxon>Bivalvia</taxon>
        <taxon>Autobranchia</taxon>
        <taxon>Pteriomorphia</taxon>
        <taxon>Mytilida</taxon>
        <taxon>Mytiloidea</taxon>
        <taxon>Mytilidae</taxon>
        <taxon>Mytilinae</taxon>
        <taxon>Mytilus</taxon>
    </lineage>
</organism>
<feature type="compositionally biased region" description="Polar residues" evidence="1">
    <location>
        <begin position="113"/>
        <end position="124"/>
    </location>
</feature>
<dbReference type="EMBL" id="CACVKT020007768">
    <property type="protein sequence ID" value="CAC5410345.1"/>
    <property type="molecule type" value="Genomic_DNA"/>
</dbReference>
<reference evidence="2 3" key="1">
    <citation type="submission" date="2020-06" db="EMBL/GenBank/DDBJ databases">
        <authorList>
            <person name="Li R."/>
            <person name="Bekaert M."/>
        </authorList>
    </citation>
    <scope>NUCLEOTIDE SEQUENCE [LARGE SCALE GENOMIC DNA]</scope>
    <source>
        <strain evidence="3">wild</strain>
    </source>
</reference>
<keyword evidence="3" id="KW-1185">Reference proteome</keyword>
<proteinExistence type="predicted"/>
<dbReference type="AlphaFoldDB" id="A0A6J8DQW4"/>
<name>A0A6J8DQW4_MYTCO</name>
<evidence type="ECO:0000313" key="2">
    <source>
        <dbReference type="EMBL" id="CAC5410345.1"/>
    </source>
</evidence>
<dbReference type="Proteomes" id="UP000507470">
    <property type="component" value="Unassembled WGS sequence"/>
</dbReference>
<evidence type="ECO:0000256" key="1">
    <source>
        <dbReference type="SAM" id="MobiDB-lite"/>
    </source>
</evidence>
<sequence length="195" mass="21707">MSDDGRESHEQQPVLSGDIFTILHIQEHQTADWVLSARNGNYKLTVKWTPARLEEREGSTLPPKKRSSKSLFERDNRMLRAFLAKKPESTTEIGTPALNIDNDITETDEMGITAQSTETMSATDSPAELDYKKDEAPPPPTASSSPCKRSRLLCRCRGSIDNQQRRKGTPQTQKGGGGEKNTKSHTRPSTKDLLI</sequence>
<feature type="region of interest" description="Disordered" evidence="1">
    <location>
        <begin position="86"/>
        <end position="195"/>
    </location>
</feature>
<gene>
    <name evidence="2" type="ORF">MCOR_43540</name>
</gene>
<evidence type="ECO:0000313" key="3">
    <source>
        <dbReference type="Proteomes" id="UP000507470"/>
    </source>
</evidence>
<accession>A0A6J8DQW4</accession>